<keyword evidence="3" id="KW-1185">Reference proteome</keyword>
<accession>A0AAN9FD02</accession>
<feature type="domain" description="NADP-dependent oxidoreductase" evidence="1">
    <location>
        <begin position="5"/>
        <end position="75"/>
    </location>
</feature>
<dbReference type="EMBL" id="JAYWIO010000003">
    <property type="protein sequence ID" value="KAK7274082.1"/>
    <property type="molecule type" value="Genomic_DNA"/>
</dbReference>
<dbReference type="GO" id="GO:0016491">
    <property type="term" value="F:oxidoreductase activity"/>
    <property type="evidence" value="ECO:0007669"/>
    <property type="project" value="InterPro"/>
</dbReference>
<evidence type="ECO:0000313" key="2">
    <source>
        <dbReference type="EMBL" id="KAK7274082.1"/>
    </source>
</evidence>
<organism evidence="2 3">
    <name type="scientific">Crotalaria pallida</name>
    <name type="common">Smooth rattlebox</name>
    <name type="synonym">Crotalaria striata</name>
    <dbReference type="NCBI Taxonomy" id="3830"/>
    <lineage>
        <taxon>Eukaryota</taxon>
        <taxon>Viridiplantae</taxon>
        <taxon>Streptophyta</taxon>
        <taxon>Embryophyta</taxon>
        <taxon>Tracheophyta</taxon>
        <taxon>Spermatophyta</taxon>
        <taxon>Magnoliopsida</taxon>
        <taxon>eudicotyledons</taxon>
        <taxon>Gunneridae</taxon>
        <taxon>Pentapetalae</taxon>
        <taxon>rosids</taxon>
        <taxon>fabids</taxon>
        <taxon>Fabales</taxon>
        <taxon>Fabaceae</taxon>
        <taxon>Papilionoideae</taxon>
        <taxon>50 kb inversion clade</taxon>
        <taxon>genistoids sensu lato</taxon>
        <taxon>core genistoids</taxon>
        <taxon>Crotalarieae</taxon>
        <taxon>Crotalaria</taxon>
    </lineage>
</organism>
<evidence type="ECO:0000259" key="1">
    <source>
        <dbReference type="Pfam" id="PF00248"/>
    </source>
</evidence>
<gene>
    <name evidence="2" type="ORF">RIF29_15154</name>
</gene>
<dbReference type="InterPro" id="IPR036812">
    <property type="entry name" value="NAD(P)_OxRdtase_dom_sf"/>
</dbReference>
<reference evidence="2 3" key="1">
    <citation type="submission" date="2024-01" db="EMBL/GenBank/DDBJ databases">
        <title>The genomes of 5 underutilized Papilionoideae crops provide insights into root nodulation and disease resistanc.</title>
        <authorList>
            <person name="Yuan L."/>
        </authorList>
    </citation>
    <scope>NUCLEOTIDE SEQUENCE [LARGE SCALE GENOMIC DNA]</scope>
    <source>
        <strain evidence="2">ZHUSHIDOU_FW_LH</strain>
        <tissue evidence="2">Leaf</tissue>
    </source>
</reference>
<proteinExistence type="predicted"/>
<dbReference type="Gene3D" id="3.20.20.100">
    <property type="entry name" value="NADP-dependent oxidoreductase domain"/>
    <property type="match status" value="1"/>
</dbReference>
<evidence type="ECO:0000313" key="3">
    <source>
        <dbReference type="Proteomes" id="UP001372338"/>
    </source>
</evidence>
<dbReference type="Proteomes" id="UP001372338">
    <property type="component" value="Unassembled WGS sequence"/>
</dbReference>
<dbReference type="Pfam" id="PF00248">
    <property type="entry name" value="Aldo_ket_red"/>
    <property type="match status" value="1"/>
</dbReference>
<dbReference type="InterPro" id="IPR020471">
    <property type="entry name" value="AKR"/>
</dbReference>
<dbReference type="AlphaFoldDB" id="A0AAN9FD02"/>
<dbReference type="SUPFAM" id="SSF51430">
    <property type="entry name" value="NAD(P)-linked oxidoreductase"/>
    <property type="match status" value="1"/>
</dbReference>
<comment type="caution">
    <text evidence="2">The sequence shown here is derived from an EMBL/GenBank/DDBJ whole genome shotgun (WGS) entry which is preliminary data.</text>
</comment>
<protein>
    <recommendedName>
        <fullName evidence="1">NADP-dependent oxidoreductase domain-containing protein</fullName>
    </recommendedName>
</protein>
<dbReference type="PANTHER" id="PTHR11732">
    <property type="entry name" value="ALDO/KETO REDUCTASE"/>
    <property type="match status" value="1"/>
</dbReference>
<sequence length="85" mass="9831">MWARYRHIDCAMVYDNGKEIGEALKTLFSTGVVQRSEMFITSKLWVSDCALEDVSKALAKTLKDLQLDYIDLYLVWFLILNLPVL</sequence>
<name>A0AAN9FD02_CROPI</name>
<dbReference type="InterPro" id="IPR023210">
    <property type="entry name" value="NADP_OxRdtase_dom"/>
</dbReference>